<proteinExistence type="predicted"/>
<evidence type="ECO:0000313" key="2">
    <source>
        <dbReference type="Proteomes" id="UP001159363"/>
    </source>
</evidence>
<organism evidence="1 2">
    <name type="scientific">Dryococelus australis</name>
    <dbReference type="NCBI Taxonomy" id="614101"/>
    <lineage>
        <taxon>Eukaryota</taxon>
        <taxon>Metazoa</taxon>
        <taxon>Ecdysozoa</taxon>
        <taxon>Arthropoda</taxon>
        <taxon>Hexapoda</taxon>
        <taxon>Insecta</taxon>
        <taxon>Pterygota</taxon>
        <taxon>Neoptera</taxon>
        <taxon>Polyneoptera</taxon>
        <taxon>Phasmatodea</taxon>
        <taxon>Verophasmatodea</taxon>
        <taxon>Anareolatae</taxon>
        <taxon>Phasmatidae</taxon>
        <taxon>Eurycanthinae</taxon>
        <taxon>Dryococelus</taxon>
    </lineage>
</organism>
<reference evidence="1 2" key="1">
    <citation type="submission" date="2023-02" db="EMBL/GenBank/DDBJ databases">
        <title>LHISI_Scaffold_Assembly.</title>
        <authorList>
            <person name="Stuart O.P."/>
            <person name="Cleave R."/>
            <person name="Magrath M.J.L."/>
            <person name="Mikheyev A.S."/>
        </authorList>
    </citation>
    <scope>NUCLEOTIDE SEQUENCE [LARGE SCALE GENOMIC DNA]</scope>
    <source>
        <strain evidence="1">Daus_M_001</strain>
        <tissue evidence="1">Leg muscle</tissue>
    </source>
</reference>
<protein>
    <submittedName>
        <fullName evidence="1">Uncharacterized protein</fullName>
    </submittedName>
</protein>
<evidence type="ECO:0000313" key="1">
    <source>
        <dbReference type="EMBL" id="KAJ8893525.1"/>
    </source>
</evidence>
<gene>
    <name evidence="1" type="ORF">PR048_006123</name>
</gene>
<dbReference type="Proteomes" id="UP001159363">
    <property type="component" value="Chromosome 2"/>
</dbReference>
<comment type="caution">
    <text evidence="1">The sequence shown here is derived from an EMBL/GenBank/DDBJ whole genome shotgun (WGS) entry which is preliminary data.</text>
</comment>
<name>A0ABQ9IA30_9NEOP</name>
<keyword evidence="2" id="KW-1185">Reference proteome</keyword>
<accession>A0ABQ9IA30</accession>
<sequence>MNPTKRHRGRKDETKFRRTFSCKYFLKKGTEKIRVYKRVFLNTLSIEEWTDPENKEETQENDEKNFGNLSLDQYDIHQQEKREAREEKESDKVSEECVYTMGLQLLLLCPCSNVSSLYYKIKLAVHNFTIFDLKLHDRYFFLWNETEGGLTANEFSTIICALCDCSCHYQTMQIN</sequence>
<dbReference type="EMBL" id="JARBHB010000002">
    <property type="protein sequence ID" value="KAJ8893525.1"/>
    <property type="molecule type" value="Genomic_DNA"/>
</dbReference>